<dbReference type="PRINTS" id="PR02086">
    <property type="entry name" value="PUTNUCHARBI1"/>
</dbReference>
<evidence type="ECO:0000256" key="3">
    <source>
        <dbReference type="ARBA" id="ARBA00004496"/>
    </source>
</evidence>
<evidence type="ECO:0000256" key="7">
    <source>
        <dbReference type="ARBA" id="ARBA00022722"/>
    </source>
</evidence>
<protein>
    <recommendedName>
        <fullName evidence="5">Putative nuclease HARBI1</fullName>
    </recommendedName>
    <alternativeName>
        <fullName evidence="11">Harbinger transposase-derived nuclease</fullName>
    </alternativeName>
</protein>
<evidence type="ECO:0000256" key="11">
    <source>
        <dbReference type="ARBA" id="ARBA00030126"/>
    </source>
</evidence>
<feature type="region of interest" description="Disordered" evidence="13">
    <location>
        <begin position="310"/>
        <end position="329"/>
    </location>
</feature>
<dbReference type="AlphaFoldDB" id="A0A8S3Q922"/>
<proteinExistence type="inferred from homology"/>
<evidence type="ECO:0000313" key="16">
    <source>
        <dbReference type="Proteomes" id="UP000683360"/>
    </source>
</evidence>
<comment type="function">
    <text evidence="12">Transposase-derived protein that may have nuclease activity. Does not have transposase activity.</text>
</comment>
<evidence type="ECO:0000256" key="4">
    <source>
        <dbReference type="ARBA" id="ARBA00006958"/>
    </source>
</evidence>
<dbReference type="GO" id="GO:0016787">
    <property type="term" value="F:hydrolase activity"/>
    <property type="evidence" value="ECO:0007669"/>
    <property type="project" value="UniProtKB-KW"/>
</dbReference>
<dbReference type="EMBL" id="CAJPWZ010000369">
    <property type="protein sequence ID" value="CAG2191785.1"/>
    <property type="molecule type" value="Genomic_DNA"/>
</dbReference>
<dbReference type="GO" id="GO:0005737">
    <property type="term" value="C:cytoplasm"/>
    <property type="evidence" value="ECO:0007669"/>
    <property type="project" value="UniProtKB-SubCell"/>
</dbReference>
<keyword evidence="8" id="KW-0479">Metal-binding</keyword>
<comment type="similarity">
    <text evidence="4">Belongs to the HARBI1 family.</text>
</comment>
<evidence type="ECO:0000256" key="5">
    <source>
        <dbReference type="ARBA" id="ARBA00015519"/>
    </source>
</evidence>
<organism evidence="15 16">
    <name type="scientific">Mytilus edulis</name>
    <name type="common">Blue mussel</name>
    <dbReference type="NCBI Taxonomy" id="6550"/>
    <lineage>
        <taxon>Eukaryota</taxon>
        <taxon>Metazoa</taxon>
        <taxon>Spiralia</taxon>
        <taxon>Lophotrochozoa</taxon>
        <taxon>Mollusca</taxon>
        <taxon>Bivalvia</taxon>
        <taxon>Autobranchia</taxon>
        <taxon>Pteriomorphia</taxon>
        <taxon>Mytilida</taxon>
        <taxon>Mytiloidea</taxon>
        <taxon>Mytilidae</taxon>
        <taxon>Mytilinae</taxon>
        <taxon>Mytilus</taxon>
    </lineage>
</organism>
<comment type="cofactor">
    <cofactor evidence="1">
        <name>a divalent metal cation</name>
        <dbReference type="ChEBI" id="CHEBI:60240"/>
    </cofactor>
</comment>
<keyword evidence="6" id="KW-0963">Cytoplasm</keyword>
<dbReference type="Proteomes" id="UP000683360">
    <property type="component" value="Unassembled WGS sequence"/>
</dbReference>
<dbReference type="PANTHER" id="PTHR22930:SF267">
    <property type="entry name" value="NUCLEASE HARBI1-RELATED"/>
    <property type="match status" value="1"/>
</dbReference>
<dbReference type="InterPro" id="IPR027806">
    <property type="entry name" value="HARBI1_dom"/>
</dbReference>
<evidence type="ECO:0000313" key="15">
    <source>
        <dbReference type="EMBL" id="CAG2191785.1"/>
    </source>
</evidence>
<keyword evidence="9 15" id="KW-0378">Hydrolase</keyword>
<dbReference type="GO" id="GO:0046872">
    <property type="term" value="F:metal ion binding"/>
    <property type="evidence" value="ECO:0007669"/>
    <property type="project" value="UniProtKB-KW"/>
</dbReference>
<gene>
    <name evidence="15" type="ORF">MEDL_6922</name>
</gene>
<comment type="caution">
    <text evidence="15">The sequence shown here is derived from an EMBL/GenBank/DDBJ whole genome shotgun (WGS) entry which is preliminary data.</text>
</comment>
<evidence type="ECO:0000256" key="2">
    <source>
        <dbReference type="ARBA" id="ARBA00004123"/>
    </source>
</evidence>
<evidence type="ECO:0000256" key="8">
    <source>
        <dbReference type="ARBA" id="ARBA00022723"/>
    </source>
</evidence>
<dbReference type="InterPro" id="IPR026103">
    <property type="entry name" value="HARBI1_animal"/>
</dbReference>
<evidence type="ECO:0000256" key="10">
    <source>
        <dbReference type="ARBA" id="ARBA00023242"/>
    </source>
</evidence>
<feature type="domain" description="DDE Tnp4" evidence="14">
    <location>
        <begin position="149"/>
        <end position="301"/>
    </location>
</feature>
<dbReference type="InterPro" id="IPR045249">
    <property type="entry name" value="HARBI1-like"/>
</dbReference>
<accession>A0A8S3Q922</accession>
<comment type="subcellular location">
    <subcellularLocation>
        <location evidence="3">Cytoplasm</location>
    </subcellularLocation>
    <subcellularLocation>
        <location evidence="2">Nucleus</location>
    </subcellularLocation>
</comment>
<dbReference type="Pfam" id="PF13359">
    <property type="entry name" value="DDE_Tnp_4"/>
    <property type="match status" value="1"/>
</dbReference>
<evidence type="ECO:0000256" key="6">
    <source>
        <dbReference type="ARBA" id="ARBA00022490"/>
    </source>
</evidence>
<keyword evidence="16" id="KW-1185">Reference proteome</keyword>
<evidence type="ECO:0000259" key="14">
    <source>
        <dbReference type="Pfam" id="PF13359"/>
    </source>
</evidence>
<keyword evidence="7" id="KW-0540">Nuclease</keyword>
<evidence type="ECO:0000256" key="13">
    <source>
        <dbReference type="SAM" id="MobiDB-lite"/>
    </source>
</evidence>
<sequence>MAAVYVHVRRRENNIRRNRVFRDRDNPLDYLDDDDIVRRYRLSRPMILELCGMFQNQLARPTKRSHAFPVSLQLMVALRFYATGSFQLVNADVHRISRASVSTITRDVTQCLKNVCNQYISMPTDPASLQALKQCFYDISNFPNVIGAVNGTHVRIKSPAVDEHLYVNRKNYHSLNVMGVCDSNLKFLNIVAKWPGSTHDSFALRNSRLCEMFEDGDIRDGWLLGDSGYPLRPWLLTPVINPTTRQDQRYNACHMRTRCAVERSFGVLKSRFRCIDTTAGTLLYSPVRCCDIIVAVVVLHNMCINNRIPLPPGNDNPRDQGNIGGQQYVGNQNDGAVIRTRLINNRFNN</sequence>
<evidence type="ECO:0000256" key="12">
    <source>
        <dbReference type="ARBA" id="ARBA00045850"/>
    </source>
</evidence>
<dbReference type="OrthoDB" id="6051114at2759"/>
<evidence type="ECO:0000256" key="1">
    <source>
        <dbReference type="ARBA" id="ARBA00001968"/>
    </source>
</evidence>
<reference evidence="15" key="1">
    <citation type="submission" date="2021-03" db="EMBL/GenBank/DDBJ databases">
        <authorList>
            <person name="Bekaert M."/>
        </authorList>
    </citation>
    <scope>NUCLEOTIDE SEQUENCE</scope>
</reference>
<dbReference type="PANTHER" id="PTHR22930">
    <property type="match status" value="1"/>
</dbReference>
<keyword evidence="10" id="KW-0539">Nucleus</keyword>
<dbReference type="GO" id="GO:0004518">
    <property type="term" value="F:nuclease activity"/>
    <property type="evidence" value="ECO:0007669"/>
    <property type="project" value="UniProtKB-KW"/>
</dbReference>
<dbReference type="GO" id="GO:0005634">
    <property type="term" value="C:nucleus"/>
    <property type="evidence" value="ECO:0007669"/>
    <property type="project" value="UniProtKB-SubCell"/>
</dbReference>
<evidence type="ECO:0000256" key="9">
    <source>
        <dbReference type="ARBA" id="ARBA00022801"/>
    </source>
</evidence>
<name>A0A8S3Q922_MYTED</name>